<dbReference type="STRING" id="696281.Desru_1182"/>
<keyword evidence="7" id="KW-1185">Reference proteome</keyword>
<feature type="binding site" evidence="5">
    <location>
        <position position="66"/>
    </location>
    <ligand>
        <name>a divalent metal cation</name>
        <dbReference type="ChEBI" id="CHEBI:60240"/>
        <label>1</label>
    </ligand>
</feature>
<feature type="binding site" evidence="5">
    <location>
        <position position="335"/>
    </location>
    <ligand>
        <name>a divalent metal cation</name>
        <dbReference type="ChEBI" id="CHEBI:60240"/>
        <label>1</label>
    </ligand>
</feature>
<evidence type="ECO:0000313" key="6">
    <source>
        <dbReference type="EMBL" id="AEG59457.1"/>
    </source>
</evidence>
<keyword evidence="3 4" id="KW-0479">Metal-binding</keyword>
<dbReference type="NCBIfam" id="TIGR00486">
    <property type="entry name" value="YbgI_SA1388"/>
    <property type="match status" value="1"/>
</dbReference>
<proteinExistence type="inferred from homology"/>
<dbReference type="Proteomes" id="UP000009234">
    <property type="component" value="Chromosome"/>
</dbReference>
<protein>
    <recommendedName>
        <fullName evidence="2 4">GTP cyclohydrolase 1 type 2 homolog</fullName>
    </recommendedName>
</protein>
<evidence type="ECO:0000256" key="5">
    <source>
        <dbReference type="PIRSR" id="PIRSR602678-1"/>
    </source>
</evidence>
<dbReference type="PIRSF" id="PIRSF037489">
    <property type="entry name" value="UCP037489_NIF3_YqfO"/>
    <property type="match status" value="1"/>
</dbReference>
<reference evidence="7" key="1">
    <citation type="submission" date="2011-05" db="EMBL/GenBank/DDBJ databases">
        <title>Complete sequence of Desulfotomaculum ruminis DSM 2154.</title>
        <authorList>
            <person name="Lucas S."/>
            <person name="Copeland A."/>
            <person name="Lapidus A."/>
            <person name="Cheng J.-F."/>
            <person name="Goodwin L."/>
            <person name="Pitluck S."/>
            <person name="Lu M."/>
            <person name="Detter J.C."/>
            <person name="Han C."/>
            <person name="Tapia R."/>
            <person name="Land M."/>
            <person name="Hauser L."/>
            <person name="Kyrpides N."/>
            <person name="Ivanova N."/>
            <person name="Mikhailova N."/>
            <person name="Pagani I."/>
            <person name="Stams A.J.M."/>
            <person name="Plugge C.M."/>
            <person name="Muyzer G."/>
            <person name="Kuever J."/>
            <person name="Parshina S.N."/>
            <person name="Ivanova A.E."/>
            <person name="Nazina T.N."/>
            <person name="Brambilla E."/>
            <person name="Spring S."/>
            <person name="Klenk H.-P."/>
            <person name="Woyke T."/>
        </authorList>
    </citation>
    <scope>NUCLEOTIDE SEQUENCE [LARGE SCALE GENOMIC DNA]</scope>
    <source>
        <strain evidence="7">ATCC 23193 / DSM 2154 / NCIB 8452 / DL</strain>
    </source>
</reference>
<dbReference type="PANTHER" id="PTHR13799:SF14">
    <property type="entry name" value="GTP CYCLOHYDROLASE 1 TYPE 2 HOMOLOG"/>
    <property type="match status" value="1"/>
</dbReference>
<evidence type="ECO:0000256" key="3">
    <source>
        <dbReference type="ARBA" id="ARBA00022723"/>
    </source>
</evidence>
<evidence type="ECO:0000256" key="2">
    <source>
        <dbReference type="ARBA" id="ARBA00022112"/>
    </source>
</evidence>
<reference evidence="6 7" key="2">
    <citation type="journal article" date="2012" name="Stand. Genomic Sci.">
        <title>Complete genome sequence of the sulfate-reducing firmicute Desulfotomaculum ruminis type strain (DL(T)).</title>
        <authorList>
            <person name="Spring S."/>
            <person name="Visser M."/>
            <person name="Lu M."/>
            <person name="Copeland A."/>
            <person name="Lapidus A."/>
            <person name="Lucas S."/>
            <person name="Cheng J.F."/>
            <person name="Han C."/>
            <person name="Tapia R."/>
            <person name="Goodwin L.A."/>
            <person name="Pitluck S."/>
            <person name="Ivanova N."/>
            <person name="Land M."/>
            <person name="Hauser L."/>
            <person name="Larimer F."/>
            <person name="Rohde M."/>
            <person name="Goker M."/>
            <person name="Detter J.C."/>
            <person name="Kyrpides N.C."/>
            <person name="Woyke T."/>
            <person name="Schaap P.J."/>
            <person name="Plugge C.M."/>
            <person name="Muyzer G."/>
            <person name="Kuever J."/>
            <person name="Pereira I.A."/>
            <person name="Parshina S.N."/>
            <person name="Bernier-Latmani R."/>
            <person name="Stams A.J."/>
            <person name="Klenk H.P."/>
        </authorList>
    </citation>
    <scope>NUCLEOTIDE SEQUENCE [LARGE SCALE GENOMIC DNA]</scope>
    <source>
        <strain evidence="7">ATCC 23193 / DSM 2154 / NCIB 8452 / DL</strain>
    </source>
</reference>
<name>F6DMZ9_DESRL</name>
<dbReference type="GO" id="GO:0005737">
    <property type="term" value="C:cytoplasm"/>
    <property type="evidence" value="ECO:0007669"/>
    <property type="project" value="TreeGrafter"/>
</dbReference>
<feature type="binding site" evidence="5">
    <location>
        <position position="105"/>
    </location>
    <ligand>
        <name>a divalent metal cation</name>
        <dbReference type="ChEBI" id="CHEBI:60240"/>
        <label>1</label>
    </ligand>
</feature>
<dbReference type="InterPro" id="IPR017221">
    <property type="entry name" value="DUF34/NIF3_bac"/>
</dbReference>
<dbReference type="eggNOG" id="COG0327">
    <property type="taxonomic scope" value="Bacteria"/>
</dbReference>
<feature type="binding site" evidence="5">
    <location>
        <position position="67"/>
    </location>
    <ligand>
        <name>a divalent metal cation</name>
        <dbReference type="ChEBI" id="CHEBI:60240"/>
        <label>1</label>
    </ligand>
</feature>
<dbReference type="Pfam" id="PF01784">
    <property type="entry name" value="DUF34_NIF3"/>
    <property type="match status" value="1"/>
</dbReference>
<feature type="binding site" evidence="5">
    <location>
        <position position="331"/>
    </location>
    <ligand>
        <name>a divalent metal cation</name>
        <dbReference type="ChEBI" id="CHEBI:60240"/>
        <label>1</label>
    </ligand>
</feature>
<dbReference type="RefSeq" id="WP_013841228.1">
    <property type="nucleotide sequence ID" value="NC_015589.1"/>
</dbReference>
<dbReference type="SUPFAM" id="SSF102705">
    <property type="entry name" value="NIF3 (NGG1p interacting factor 3)-like"/>
    <property type="match status" value="1"/>
</dbReference>
<comment type="similarity">
    <text evidence="1 4">Belongs to the GTP cyclohydrolase I type 2/NIF3 family.</text>
</comment>
<organism evidence="6 7">
    <name type="scientific">Desulforamulus ruminis (strain ATCC 23193 / DSM 2154 / NCIMB 8452 / DL)</name>
    <name type="common">Desulfotomaculum ruminis</name>
    <dbReference type="NCBI Taxonomy" id="696281"/>
    <lineage>
        <taxon>Bacteria</taxon>
        <taxon>Bacillati</taxon>
        <taxon>Bacillota</taxon>
        <taxon>Clostridia</taxon>
        <taxon>Eubacteriales</taxon>
        <taxon>Peptococcaceae</taxon>
        <taxon>Desulforamulus</taxon>
    </lineage>
</organism>
<evidence type="ECO:0000256" key="1">
    <source>
        <dbReference type="ARBA" id="ARBA00006964"/>
    </source>
</evidence>
<dbReference type="AlphaFoldDB" id="F6DMZ9"/>
<dbReference type="InterPro" id="IPR002678">
    <property type="entry name" value="DUF34/NIF3"/>
</dbReference>
<accession>F6DMZ9</accession>
<dbReference type="InterPro" id="IPR036069">
    <property type="entry name" value="DUF34/NIF3_sf"/>
</dbReference>
<dbReference type="KEGG" id="dru:Desru_1182"/>
<dbReference type="FunFam" id="3.40.1390.30:FF:000001">
    <property type="entry name" value="GTP cyclohydrolase 1 type 2"/>
    <property type="match status" value="1"/>
</dbReference>
<evidence type="ECO:0000256" key="4">
    <source>
        <dbReference type="PIRNR" id="PIRNR037489"/>
    </source>
</evidence>
<dbReference type="InterPro" id="IPR015867">
    <property type="entry name" value="N-reg_PII/ATP_PRibTrfase_C"/>
</dbReference>
<evidence type="ECO:0000313" key="7">
    <source>
        <dbReference type="Proteomes" id="UP000009234"/>
    </source>
</evidence>
<dbReference type="PANTHER" id="PTHR13799">
    <property type="entry name" value="NGG1 INTERACTING FACTOR 3"/>
    <property type="match status" value="1"/>
</dbReference>
<dbReference type="FunFam" id="3.30.70.120:FF:000006">
    <property type="entry name" value="GTP cyclohydrolase 1 type 2 homolog"/>
    <property type="match status" value="1"/>
</dbReference>
<dbReference type="HOGENOM" id="CLU_037423_1_0_9"/>
<dbReference type="Gene3D" id="3.40.1390.30">
    <property type="entry name" value="NIF3 (NGG1p interacting factor 3)-like"/>
    <property type="match status" value="2"/>
</dbReference>
<dbReference type="GO" id="GO:0046872">
    <property type="term" value="F:metal ion binding"/>
    <property type="evidence" value="ECO:0007669"/>
    <property type="project" value="UniProtKB-UniRule"/>
</dbReference>
<dbReference type="OrthoDB" id="9792792at2"/>
<gene>
    <name evidence="6" type="ordered locus">Desru_1182</name>
</gene>
<sequence>MSVTGQEIVKVVEALAPRWLAEAWDNSGWQVGDPGARVDKVLLALDVDHTVAKEALEKKAQLIICHHPLLMKGIKSIRLDDPQGVLLADLIQNNIGVYAVHTNLDSAADGVNALLAERMGLTDLEVLQPAAGERYNKLVVFVPVEQVEAVSEAMARAGAGHIGNYCHCTFRTQGTGTFYPLAGARPFIGQPGQLAKVDEIRLETIVPVSKVSAVLQAMLSAHPYEEVAYDLYPLENRSGSLGLGRVGVLEEALGFADLVIKVKEVLGLTTARVGGSMWKEVRRIAVCGGSGAELWPVAAAKGAEVFITGDIKYHTAQDMLAAGLNFIDAGHFATEYFMIPELQNKLAETCRQRGWAVDFLTTKRQSDPFTYL</sequence>
<dbReference type="EMBL" id="CP002780">
    <property type="protein sequence ID" value="AEG59457.1"/>
    <property type="molecule type" value="Genomic_DNA"/>
</dbReference>
<dbReference type="Gene3D" id="3.30.70.120">
    <property type="match status" value="1"/>
</dbReference>